<dbReference type="InterPro" id="IPR013196">
    <property type="entry name" value="HTH_11"/>
</dbReference>
<dbReference type="CDD" id="cd00211">
    <property type="entry name" value="PTS_IIA_fru"/>
    <property type="match status" value="1"/>
</dbReference>
<dbReference type="Gene3D" id="3.40.50.2300">
    <property type="match status" value="1"/>
</dbReference>
<keyword evidence="4" id="KW-0010">Activator</keyword>
<evidence type="ECO:0000256" key="3">
    <source>
        <dbReference type="ARBA" id="ARBA00023015"/>
    </source>
</evidence>
<evidence type="ECO:0000256" key="4">
    <source>
        <dbReference type="ARBA" id="ARBA00023159"/>
    </source>
</evidence>
<gene>
    <name evidence="9" type="primary">licR</name>
    <name evidence="9" type="ORF">J27TS8_23300</name>
</gene>
<dbReference type="SUPFAM" id="SSF46785">
    <property type="entry name" value="Winged helix' DNA-binding domain"/>
    <property type="match status" value="1"/>
</dbReference>
<dbReference type="Proteomes" id="UP000682111">
    <property type="component" value="Unassembled WGS sequence"/>
</dbReference>
<dbReference type="GO" id="GO:0006355">
    <property type="term" value="P:regulation of DNA-templated transcription"/>
    <property type="evidence" value="ECO:0007669"/>
    <property type="project" value="InterPro"/>
</dbReference>
<dbReference type="InterPro" id="IPR036095">
    <property type="entry name" value="PTS_EIIB-like_sf"/>
</dbReference>
<dbReference type="PANTHER" id="PTHR30185">
    <property type="entry name" value="CRYPTIC BETA-GLUCOSIDE BGL OPERON ANTITERMINATOR"/>
    <property type="match status" value="1"/>
</dbReference>
<evidence type="ECO:0000313" key="9">
    <source>
        <dbReference type="EMBL" id="GIN62337.1"/>
    </source>
</evidence>
<dbReference type="PROSITE" id="PS51372">
    <property type="entry name" value="PRD_2"/>
    <property type="match status" value="2"/>
</dbReference>
<proteinExistence type="predicted"/>
<keyword evidence="3" id="KW-0805">Transcription regulation</keyword>
<name>A0A919WIH6_9BACI</name>
<dbReference type="Pfam" id="PF05043">
    <property type="entry name" value="Mga"/>
    <property type="match status" value="1"/>
</dbReference>
<evidence type="ECO:0000259" key="7">
    <source>
        <dbReference type="PROSITE" id="PS51099"/>
    </source>
</evidence>
<keyword evidence="10" id="KW-1185">Reference proteome</keyword>
<evidence type="ECO:0000256" key="2">
    <source>
        <dbReference type="ARBA" id="ARBA00022737"/>
    </source>
</evidence>
<dbReference type="InterPro" id="IPR036388">
    <property type="entry name" value="WH-like_DNA-bd_sf"/>
</dbReference>
<organism evidence="9 10">
    <name type="scientific">Robertmurraya siralis</name>
    <dbReference type="NCBI Taxonomy" id="77777"/>
    <lineage>
        <taxon>Bacteria</taxon>
        <taxon>Bacillati</taxon>
        <taxon>Bacillota</taxon>
        <taxon>Bacilli</taxon>
        <taxon>Bacillales</taxon>
        <taxon>Bacillaceae</taxon>
        <taxon>Robertmurraya</taxon>
    </lineage>
</organism>
<accession>A0A919WIH6</accession>
<dbReference type="RefSeq" id="WP_212933700.1">
    <property type="nucleotide sequence ID" value="NZ_BORC01000003.1"/>
</dbReference>
<evidence type="ECO:0000313" key="10">
    <source>
        <dbReference type="Proteomes" id="UP000682111"/>
    </source>
</evidence>
<feature type="domain" description="PRD" evidence="8">
    <location>
        <begin position="294"/>
        <end position="401"/>
    </location>
</feature>
<dbReference type="GO" id="GO:0008982">
    <property type="term" value="F:protein-N(PI)-phosphohistidine-sugar phosphotransferase activity"/>
    <property type="evidence" value="ECO:0007669"/>
    <property type="project" value="InterPro"/>
</dbReference>
<dbReference type="InterPro" id="IPR007737">
    <property type="entry name" value="Mga_HTH"/>
</dbReference>
<dbReference type="InterPro" id="IPR016152">
    <property type="entry name" value="PTrfase/Anion_transptr"/>
</dbReference>
<dbReference type="PROSITE" id="PS51099">
    <property type="entry name" value="PTS_EIIB_TYPE_2"/>
    <property type="match status" value="1"/>
</dbReference>
<dbReference type="AlphaFoldDB" id="A0A919WIH6"/>
<dbReference type="SUPFAM" id="SSF52794">
    <property type="entry name" value="PTS system IIB component-like"/>
    <property type="match status" value="1"/>
</dbReference>
<reference evidence="9" key="1">
    <citation type="submission" date="2021-03" db="EMBL/GenBank/DDBJ databases">
        <title>Antimicrobial resistance genes in bacteria isolated from Japanese honey, and their potential for conferring macrolide and lincosamide resistance in the American foulbrood pathogen Paenibacillus larvae.</title>
        <authorList>
            <person name="Okamoto M."/>
            <person name="Kumagai M."/>
            <person name="Kanamori H."/>
            <person name="Takamatsu D."/>
        </authorList>
    </citation>
    <scope>NUCLEOTIDE SEQUENCE</scope>
    <source>
        <strain evidence="9">J27TS8</strain>
    </source>
</reference>
<dbReference type="SUPFAM" id="SSF55804">
    <property type="entry name" value="Phoshotransferase/anion transport protein"/>
    <property type="match status" value="1"/>
</dbReference>
<evidence type="ECO:0000256" key="5">
    <source>
        <dbReference type="ARBA" id="ARBA00023163"/>
    </source>
</evidence>
<dbReference type="InterPro" id="IPR013011">
    <property type="entry name" value="PTS_EIIB_2"/>
</dbReference>
<dbReference type="GO" id="GO:0009401">
    <property type="term" value="P:phosphoenolpyruvate-dependent sugar phosphotransferase system"/>
    <property type="evidence" value="ECO:0007669"/>
    <property type="project" value="InterPro"/>
</dbReference>
<dbReference type="PROSITE" id="PS51094">
    <property type="entry name" value="PTS_EIIA_TYPE_2"/>
    <property type="match status" value="1"/>
</dbReference>
<dbReference type="InterPro" id="IPR011608">
    <property type="entry name" value="PRD"/>
</dbReference>
<dbReference type="Pfam" id="PF00874">
    <property type="entry name" value="PRD"/>
    <property type="match status" value="2"/>
</dbReference>
<dbReference type="Pfam" id="PF08279">
    <property type="entry name" value="HTH_11"/>
    <property type="match status" value="1"/>
</dbReference>
<feature type="domain" description="PTS EIIB type-2" evidence="7">
    <location>
        <begin position="405"/>
        <end position="496"/>
    </location>
</feature>
<dbReference type="SUPFAM" id="SSF63520">
    <property type="entry name" value="PTS-regulatory domain, PRD"/>
    <property type="match status" value="2"/>
</dbReference>
<keyword evidence="2" id="KW-0677">Repeat</keyword>
<feature type="domain" description="PRD" evidence="8">
    <location>
        <begin position="182"/>
        <end position="287"/>
    </location>
</feature>
<dbReference type="InterPro" id="IPR036634">
    <property type="entry name" value="PRD_sf"/>
</dbReference>
<dbReference type="InterPro" id="IPR050661">
    <property type="entry name" value="BglG_antiterminators"/>
</dbReference>
<protein>
    <submittedName>
        <fullName evidence="9">LicABCH operon regulator</fullName>
    </submittedName>
</protein>
<comment type="caution">
    <text evidence="9">The sequence shown here is derived from an EMBL/GenBank/DDBJ whole genome shotgun (WGS) entry which is preliminary data.</text>
</comment>
<dbReference type="Gene3D" id="3.40.930.10">
    <property type="entry name" value="Mannitol-specific EII, Chain A"/>
    <property type="match status" value="1"/>
</dbReference>
<evidence type="ECO:0000256" key="1">
    <source>
        <dbReference type="ARBA" id="ARBA00022679"/>
    </source>
</evidence>
<sequence length="637" mass="73020">MNARQQQILKVLLEGKPVTGDQLALNIQVTSRTIRSDLKEIDQLLTDAGARINSVRSQGYQLEVHDEEKFKHFITKFIDIDENFPIEPEDRVHFLVKKFLLTPNYLKVEDLADELYVSRSTLKNDIKDVKVVLQQYSLNLAQRPKYGLKLTGTERNIRFAISELLLQRPITVKDDLEHQSWLLPEENMELIHESALKELKSFNLNLSDIALHNLVVHIAIACKRIENNQYVESLNGIEDDIRTKKEYEVAERIIKSIEEQLNVTFPDVEILYVAMHLLGTRLLLDKNQSDLFNSFDHDILKTVKRLITQIEEQLSLGISEDKELFAAIALHLKPAIHRFKHHMNIRNPMLEAIKVNYPVAFDAGILAGKVIEEDFDIEINENEVGYIALHIGAAIERTKLNTKPKRCLIVCTTGLGSSQLLLYKMRAKFGNKLTIIGVTELHNLSKYREDDIDLIVSTVPLPETITIPHLVISTLLGDNELTKLEQIIGNHRISVIDKYLKEDLIYTHLTCETPEEVIEYLGNELIRKGITEQGIVQTVLERERAASTSYGNLVAIPHPLQAKSPHTFWTIATLEKPIDWGKNKVQFVCLLHVAYENKEELKPMYDILFRFIDDHDIVQQLISAQNPSAIINIIKRM</sequence>
<dbReference type="Pfam" id="PF00359">
    <property type="entry name" value="PTS_EIIA_2"/>
    <property type="match status" value="1"/>
</dbReference>
<dbReference type="PANTHER" id="PTHR30185:SF13">
    <property type="entry name" value="LICABCH OPERON REGULATOR-RELATED"/>
    <property type="match status" value="1"/>
</dbReference>
<dbReference type="Gene3D" id="1.10.10.10">
    <property type="entry name" value="Winged helix-like DNA-binding domain superfamily/Winged helix DNA-binding domain"/>
    <property type="match status" value="2"/>
</dbReference>
<dbReference type="InterPro" id="IPR036390">
    <property type="entry name" value="WH_DNA-bd_sf"/>
</dbReference>
<keyword evidence="1" id="KW-0808">Transferase</keyword>
<keyword evidence="5" id="KW-0804">Transcription</keyword>
<dbReference type="InterPro" id="IPR002178">
    <property type="entry name" value="PTS_EIIA_type-2_dom"/>
</dbReference>
<evidence type="ECO:0000259" key="6">
    <source>
        <dbReference type="PROSITE" id="PS51094"/>
    </source>
</evidence>
<evidence type="ECO:0000259" key="8">
    <source>
        <dbReference type="PROSITE" id="PS51372"/>
    </source>
</evidence>
<dbReference type="EMBL" id="BORC01000003">
    <property type="protein sequence ID" value="GIN62337.1"/>
    <property type="molecule type" value="Genomic_DNA"/>
</dbReference>
<dbReference type="Gene3D" id="1.10.1790.10">
    <property type="entry name" value="PRD domain"/>
    <property type="match status" value="2"/>
</dbReference>
<feature type="domain" description="PTS EIIA type-2" evidence="6">
    <location>
        <begin position="498"/>
        <end position="637"/>
    </location>
</feature>
<dbReference type="CDD" id="cd05568">
    <property type="entry name" value="PTS_IIB_bgl_like"/>
    <property type="match status" value="1"/>
</dbReference>